<feature type="region of interest" description="PFYRE" evidence="3">
    <location>
        <begin position="475"/>
        <end position="566"/>
    </location>
</feature>
<dbReference type="InterPro" id="IPR005202">
    <property type="entry name" value="TF_GRAS"/>
</dbReference>
<feature type="compositionally biased region" description="Polar residues" evidence="4">
    <location>
        <begin position="234"/>
        <end position="251"/>
    </location>
</feature>
<evidence type="ECO:0000256" key="1">
    <source>
        <dbReference type="ARBA" id="ARBA00023015"/>
    </source>
</evidence>
<dbReference type="AlphaFoldDB" id="A0A1D1XIS6"/>
<proteinExistence type="inferred from homology"/>
<gene>
    <name evidence="5" type="primary">SCL28</name>
    <name evidence="5" type="ORF">g.117619</name>
</gene>
<feature type="region of interest" description="Disordered" evidence="4">
    <location>
        <begin position="190"/>
        <end position="267"/>
    </location>
</feature>
<reference evidence="5" key="1">
    <citation type="submission" date="2015-07" db="EMBL/GenBank/DDBJ databases">
        <title>Transcriptome Assembly of Anthurium amnicola.</title>
        <authorList>
            <person name="Suzuki J."/>
        </authorList>
    </citation>
    <scope>NUCLEOTIDE SEQUENCE</scope>
</reference>
<keyword evidence="1" id="KW-0805">Transcription regulation</keyword>
<keyword evidence="2" id="KW-0804">Transcription</keyword>
<protein>
    <submittedName>
        <fullName evidence="5">Scarecrow-like protein 28</fullName>
    </submittedName>
</protein>
<feature type="region of interest" description="Leucine repeat II (LRII)" evidence="3">
    <location>
        <begin position="434"/>
        <end position="466"/>
    </location>
</feature>
<dbReference type="EMBL" id="GDJX01025636">
    <property type="protein sequence ID" value="JAT42300.1"/>
    <property type="molecule type" value="Transcribed_RNA"/>
</dbReference>
<feature type="short sequence motif" description="VHIID" evidence="3">
    <location>
        <begin position="390"/>
        <end position="394"/>
    </location>
</feature>
<comment type="caution">
    <text evidence="3">Lacks conserved residue(s) required for the propagation of feature annotation.</text>
</comment>
<sequence>MLAGCCSSTLLSPRHRLRSEASSSVPFQACHLQVQEKLYPSQQKMSTQRLDLPCSLSRKEAPRVTLSLEKAIETRSSCSFRPNPVTLSSSSSSLVAQTAPWETRREIEAGYWEKKATTLKRFHERSSTDDPCEQRAKRKKIYRGGQLAGAGAGVWFPSSGVEYLPLDEEQRAFSLPSGVEYLPPLPASSEPLVSSFGSDVADKGDNDAGTSEGSKQKAKPDSSPASETHSSSPDANVNTSEFETGNGSHHPNPSGATGVAGEGGGDTQRRRVQEGLDLVNQLTACVESIGSRNHEATTFFLARLGDLASPAGPPIHRVAAYFTEALVLRVVRLWPHVFSIAPRRELLDRMEDDDDAMALRLLNHVSPIPKFIHFTLNERLLRAFHGKDRVHIIDFDIKQGLQWPSLFQSLASRPNPPSHVRITGIGESKQELQETGARLAAFAEALNLPFEFHVVVDRLEDVRLWMLHVKEGECVAVNCVLQLHKMLRDDGGAALTDFLGLIRSTNPDIVLVAEQEAGNNEPRWEARFAASLPYYAAVFDVMDSSLPLGSPARVKVEEMFGREIRNIVSCEGSERVERHELFGRWRRMMEERGYRCAGIGEREMLQSQMLLRMFPCNNYSLQRQGDGDAAGLTLRWLDQPLYTVSTWAPIDISGSSSSKSQPD</sequence>
<organism evidence="5">
    <name type="scientific">Anthurium amnicola</name>
    <dbReference type="NCBI Taxonomy" id="1678845"/>
    <lineage>
        <taxon>Eukaryota</taxon>
        <taxon>Viridiplantae</taxon>
        <taxon>Streptophyta</taxon>
        <taxon>Embryophyta</taxon>
        <taxon>Tracheophyta</taxon>
        <taxon>Spermatophyta</taxon>
        <taxon>Magnoliopsida</taxon>
        <taxon>Liliopsida</taxon>
        <taxon>Araceae</taxon>
        <taxon>Pothoideae</taxon>
        <taxon>Potheae</taxon>
        <taxon>Anthurium</taxon>
    </lineage>
</organism>
<evidence type="ECO:0000256" key="2">
    <source>
        <dbReference type="ARBA" id="ARBA00023163"/>
    </source>
</evidence>
<dbReference type="Pfam" id="PF03514">
    <property type="entry name" value="GRAS"/>
    <property type="match status" value="1"/>
</dbReference>
<evidence type="ECO:0000256" key="3">
    <source>
        <dbReference type="PROSITE-ProRule" id="PRU01191"/>
    </source>
</evidence>
<feature type="region of interest" description="VHIID" evidence="3">
    <location>
        <begin position="359"/>
        <end position="424"/>
    </location>
</feature>
<dbReference type="PROSITE" id="PS50985">
    <property type="entry name" value="GRAS"/>
    <property type="match status" value="1"/>
</dbReference>
<feature type="compositionally biased region" description="Low complexity" evidence="4">
    <location>
        <begin position="221"/>
        <end position="233"/>
    </location>
</feature>
<accession>A0A1D1XIS6</accession>
<comment type="similarity">
    <text evidence="3">Belongs to the GRAS family.</text>
</comment>
<evidence type="ECO:0000256" key="4">
    <source>
        <dbReference type="SAM" id="MobiDB-lite"/>
    </source>
</evidence>
<feature type="region of interest" description="SAW" evidence="3">
    <location>
        <begin position="569"/>
        <end position="648"/>
    </location>
</feature>
<dbReference type="PANTHER" id="PTHR31636">
    <property type="entry name" value="OSJNBA0084A10.13 PROTEIN-RELATED"/>
    <property type="match status" value="1"/>
</dbReference>
<evidence type="ECO:0000313" key="5">
    <source>
        <dbReference type="EMBL" id="JAT42300.1"/>
    </source>
</evidence>
<name>A0A1D1XIS6_9ARAE</name>